<protein>
    <submittedName>
        <fullName evidence="2">HDOD domain-containing protein</fullName>
    </submittedName>
</protein>
<evidence type="ECO:0000313" key="3">
    <source>
        <dbReference type="Proteomes" id="UP000275663"/>
    </source>
</evidence>
<keyword evidence="3" id="KW-1185">Reference proteome</keyword>
<dbReference type="PANTHER" id="PTHR33525:SF4">
    <property type="entry name" value="CYCLIC DI-GMP PHOSPHODIESTERASE CDGJ"/>
    <property type="match status" value="1"/>
</dbReference>
<organism evidence="2 3">
    <name type="scientific">Undibacterium parvum</name>
    <dbReference type="NCBI Taxonomy" id="401471"/>
    <lineage>
        <taxon>Bacteria</taxon>
        <taxon>Pseudomonadati</taxon>
        <taxon>Pseudomonadota</taxon>
        <taxon>Betaproteobacteria</taxon>
        <taxon>Burkholderiales</taxon>
        <taxon>Oxalobacteraceae</taxon>
        <taxon>Undibacterium</taxon>
    </lineage>
</organism>
<dbReference type="KEGG" id="upv:EJN92_19105"/>
<dbReference type="PROSITE" id="PS51833">
    <property type="entry name" value="HDOD"/>
    <property type="match status" value="1"/>
</dbReference>
<dbReference type="OrthoDB" id="9804751at2"/>
<dbReference type="Proteomes" id="UP000275663">
    <property type="component" value="Chromosome"/>
</dbReference>
<dbReference type="EMBL" id="CP034464">
    <property type="protein sequence ID" value="AZP13917.1"/>
    <property type="molecule type" value="Genomic_DNA"/>
</dbReference>
<dbReference type="PANTHER" id="PTHR33525">
    <property type="match status" value="1"/>
</dbReference>
<reference evidence="2 3" key="1">
    <citation type="journal article" date="2011" name="Int. J. Syst. Evol. Microbiol.">
        <title>Description of Undibacterium oligocarboniphilum sp. nov., isolated from purified water, and Undibacterium pigrum strain CCUG 49012 as the type strain of Undibacterium parvum sp. nov., and emended descriptions of the genus Undibacterium and the species Undibacterium pigrum.</title>
        <authorList>
            <person name="Eder W."/>
            <person name="Wanner G."/>
            <person name="Ludwig W."/>
            <person name="Busse H.J."/>
            <person name="Ziemke-Kageler F."/>
            <person name="Lang E."/>
        </authorList>
    </citation>
    <scope>NUCLEOTIDE SEQUENCE [LARGE SCALE GENOMIC DNA]</scope>
    <source>
        <strain evidence="2 3">DSM 23061</strain>
    </source>
</reference>
<dbReference type="SUPFAM" id="SSF109604">
    <property type="entry name" value="HD-domain/PDEase-like"/>
    <property type="match status" value="1"/>
</dbReference>
<dbReference type="InterPro" id="IPR052340">
    <property type="entry name" value="RNase_Y/CdgJ"/>
</dbReference>
<feature type="domain" description="HDOD" evidence="1">
    <location>
        <begin position="189"/>
        <end position="381"/>
    </location>
</feature>
<accession>A0A3S9HP99</accession>
<name>A0A3S9HP99_9BURK</name>
<dbReference type="AlphaFoldDB" id="A0A3S9HP99"/>
<dbReference type="RefSeq" id="WP_126129286.1">
    <property type="nucleotide sequence ID" value="NZ_CP034464.1"/>
</dbReference>
<dbReference type="Pfam" id="PF08668">
    <property type="entry name" value="HDOD"/>
    <property type="match status" value="1"/>
</dbReference>
<gene>
    <name evidence="2" type="ORF">EJN92_19105</name>
</gene>
<dbReference type="Gene3D" id="1.10.3210.10">
    <property type="entry name" value="Hypothetical protein af1432"/>
    <property type="match status" value="1"/>
</dbReference>
<sequence>MNSSFNSAIPLASLMPVVNGKQQLHAIIPGFLSDDGSQIVPFLQSLKDAGFFDLLPSLLVFAPVTELANLPVNLDERFPPAKIVLCVEEASCIDPENQIKLRHFAAKGFTIFVDNFSSEAPLVWDQTKNVSINCRAGLAASVALSLRNFPHGQHLAKNIATRRQLFEAADAGFKLFSGEYAFATDGQNKSNDGSARTRLLKLLGLVTRDAESHDLEILFKQDAALSFMLFKLVSSAAFAQTVKVTSFGQAITLLGRRQLQRWLQLLLYARQDDTGVSLNPLMLRAAFRASLMEIICQRRGGNRDEQDSAFMVGMFSLLDALFESAMDDILRPLNLCEEVLGALLQRAGTMGAELRLVELADREQAEMLVPSLNALALDATDYYQCMSQAYVWVNQVCQDM</sequence>
<evidence type="ECO:0000313" key="2">
    <source>
        <dbReference type="EMBL" id="AZP13917.1"/>
    </source>
</evidence>
<proteinExistence type="predicted"/>
<dbReference type="InterPro" id="IPR013976">
    <property type="entry name" value="HDOD"/>
</dbReference>
<evidence type="ECO:0000259" key="1">
    <source>
        <dbReference type="PROSITE" id="PS51833"/>
    </source>
</evidence>